<evidence type="ECO:0000313" key="2">
    <source>
        <dbReference type="Proteomes" id="UP000186883"/>
    </source>
</evidence>
<comment type="caution">
    <text evidence="1">The sequence shown here is derived from an EMBL/GenBank/DDBJ whole genome shotgun (WGS) entry which is preliminary data.</text>
</comment>
<protein>
    <submittedName>
        <fullName evidence="1">Uncharacterized protein</fullName>
    </submittedName>
</protein>
<accession>A0ABX3DN38</accession>
<sequence>MTPAADDGKRTALAQEFTDEMYAAYRHLAKTINYRAKQFLEMVTMHGGVGAAQILLQRGRGTSDGFARLWEARMLQWSVEASVLKNKYEDLFTDEERDTARQRLEAHGFDVGSLVG</sequence>
<gene>
    <name evidence="1" type="ORF">ATP06_0226970</name>
</gene>
<dbReference type="Proteomes" id="UP000186883">
    <property type="component" value="Unassembled WGS sequence"/>
</dbReference>
<proteinExistence type="predicted"/>
<name>A0ABX3DN38_9PSEU</name>
<organism evidence="1 2">
    <name type="scientific">Amycolatopsis regifaucium</name>
    <dbReference type="NCBI Taxonomy" id="546365"/>
    <lineage>
        <taxon>Bacteria</taxon>
        <taxon>Bacillati</taxon>
        <taxon>Actinomycetota</taxon>
        <taxon>Actinomycetes</taxon>
        <taxon>Pseudonocardiales</taxon>
        <taxon>Pseudonocardiaceae</taxon>
        <taxon>Amycolatopsis</taxon>
    </lineage>
</organism>
<keyword evidence="2" id="KW-1185">Reference proteome</keyword>
<evidence type="ECO:0000313" key="1">
    <source>
        <dbReference type="EMBL" id="OKA05403.1"/>
    </source>
</evidence>
<dbReference type="EMBL" id="LOBU02000017">
    <property type="protein sequence ID" value="OKA05403.1"/>
    <property type="molecule type" value="Genomic_DNA"/>
</dbReference>
<reference evidence="1" key="1">
    <citation type="submission" date="2016-11" db="EMBL/GenBank/DDBJ databases">
        <title>Genome sequencing of Amycolatopsis regifaucium.</title>
        <authorList>
            <person name="Mayilraj S."/>
            <person name="Kaur N."/>
        </authorList>
    </citation>
    <scope>NUCLEOTIDE SEQUENCE [LARGE SCALE GENOMIC DNA]</scope>
    <source>
        <strain evidence="1">GY080</strain>
    </source>
</reference>
<dbReference type="RefSeq" id="WP_061984292.1">
    <property type="nucleotide sequence ID" value="NZ_FOPQ01000015.1"/>
</dbReference>